<dbReference type="InterPro" id="IPR008920">
    <property type="entry name" value="TF_FadR/GntR_C"/>
</dbReference>
<dbReference type="InterPro" id="IPR000524">
    <property type="entry name" value="Tscrpt_reg_HTH_GntR"/>
</dbReference>
<dbReference type="Pfam" id="PF00392">
    <property type="entry name" value="GntR"/>
    <property type="match status" value="1"/>
</dbReference>
<dbReference type="InterPro" id="IPR011711">
    <property type="entry name" value="GntR_C"/>
</dbReference>
<dbReference type="InterPro" id="IPR036388">
    <property type="entry name" value="WH-like_DNA-bd_sf"/>
</dbReference>
<sequence>MGAAPTTTRGATKRDLIVAGLRRRILAGELERGARLRQDEVAAWFESSITPVREALRALEAEGLVTSEAHRGVRVAGVRMENLKALYITRRLTEAYAMERATPRISRHELRTAERLLDELDEASAAGDAAARNAKNMEFHFFFYDRCGLPGLRDDIEARWHAFPWDLTLDSAERLSDVKGEHLAIVEAVRAVDPAAAARTVSEHIAHGFLSLAAQVSGGPVEDPFDIDVD</sequence>
<accession>A0ABP8J242</accession>
<evidence type="ECO:0000256" key="3">
    <source>
        <dbReference type="ARBA" id="ARBA00023163"/>
    </source>
</evidence>
<dbReference type="Proteomes" id="UP001500642">
    <property type="component" value="Unassembled WGS sequence"/>
</dbReference>
<dbReference type="SUPFAM" id="SSF48008">
    <property type="entry name" value="GntR ligand-binding domain-like"/>
    <property type="match status" value="1"/>
</dbReference>
<evidence type="ECO:0000313" key="6">
    <source>
        <dbReference type="Proteomes" id="UP001500642"/>
    </source>
</evidence>
<feature type="domain" description="HTH gntR-type" evidence="4">
    <location>
        <begin position="11"/>
        <end position="78"/>
    </location>
</feature>
<keyword evidence="2" id="KW-0238">DNA-binding</keyword>
<proteinExistence type="predicted"/>
<dbReference type="SMART" id="SM00895">
    <property type="entry name" value="FCD"/>
    <property type="match status" value="1"/>
</dbReference>
<dbReference type="CDD" id="cd07377">
    <property type="entry name" value="WHTH_GntR"/>
    <property type="match status" value="1"/>
</dbReference>
<name>A0ABP8J242_9MICO</name>
<dbReference type="Pfam" id="PF07729">
    <property type="entry name" value="FCD"/>
    <property type="match status" value="1"/>
</dbReference>
<dbReference type="Gene3D" id="1.10.10.10">
    <property type="entry name" value="Winged helix-like DNA-binding domain superfamily/Winged helix DNA-binding domain"/>
    <property type="match status" value="1"/>
</dbReference>
<comment type="caution">
    <text evidence="5">The sequence shown here is derived from an EMBL/GenBank/DDBJ whole genome shotgun (WGS) entry which is preliminary data.</text>
</comment>
<keyword evidence="3" id="KW-0804">Transcription</keyword>
<gene>
    <name evidence="5" type="ORF">GCM10023167_03180</name>
</gene>
<evidence type="ECO:0000256" key="1">
    <source>
        <dbReference type="ARBA" id="ARBA00023015"/>
    </source>
</evidence>
<evidence type="ECO:0000259" key="4">
    <source>
        <dbReference type="PROSITE" id="PS50949"/>
    </source>
</evidence>
<dbReference type="PANTHER" id="PTHR43537:SF24">
    <property type="entry name" value="GLUCONATE OPERON TRANSCRIPTIONAL REPRESSOR"/>
    <property type="match status" value="1"/>
</dbReference>
<keyword evidence="1" id="KW-0805">Transcription regulation</keyword>
<evidence type="ECO:0000256" key="2">
    <source>
        <dbReference type="ARBA" id="ARBA00023125"/>
    </source>
</evidence>
<dbReference type="InterPro" id="IPR036390">
    <property type="entry name" value="WH_DNA-bd_sf"/>
</dbReference>
<dbReference type="RefSeq" id="WP_137318684.1">
    <property type="nucleotide sequence ID" value="NZ_BAABGL010000002.1"/>
</dbReference>
<dbReference type="PANTHER" id="PTHR43537">
    <property type="entry name" value="TRANSCRIPTIONAL REGULATOR, GNTR FAMILY"/>
    <property type="match status" value="1"/>
</dbReference>
<reference evidence="6" key="1">
    <citation type="journal article" date="2019" name="Int. J. Syst. Evol. Microbiol.">
        <title>The Global Catalogue of Microorganisms (GCM) 10K type strain sequencing project: providing services to taxonomists for standard genome sequencing and annotation.</title>
        <authorList>
            <consortium name="The Broad Institute Genomics Platform"/>
            <consortium name="The Broad Institute Genome Sequencing Center for Infectious Disease"/>
            <person name="Wu L."/>
            <person name="Ma J."/>
        </authorList>
    </citation>
    <scope>NUCLEOTIDE SEQUENCE [LARGE SCALE GENOMIC DNA]</scope>
    <source>
        <strain evidence="6">JCM 17808</strain>
    </source>
</reference>
<dbReference type="SUPFAM" id="SSF46785">
    <property type="entry name" value="Winged helix' DNA-binding domain"/>
    <property type="match status" value="1"/>
</dbReference>
<keyword evidence="6" id="KW-1185">Reference proteome</keyword>
<dbReference type="SMART" id="SM00345">
    <property type="entry name" value="HTH_GNTR"/>
    <property type="match status" value="1"/>
</dbReference>
<protein>
    <submittedName>
        <fullName evidence="5">GntR family transcriptional regulator</fullName>
    </submittedName>
</protein>
<dbReference type="EMBL" id="BAABGL010000002">
    <property type="protein sequence ID" value="GAA4383549.1"/>
    <property type="molecule type" value="Genomic_DNA"/>
</dbReference>
<organism evidence="5 6">
    <name type="scientific">Brevibacterium pityocampae</name>
    <dbReference type="NCBI Taxonomy" id="506594"/>
    <lineage>
        <taxon>Bacteria</taxon>
        <taxon>Bacillati</taxon>
        <taxon>Actinomycetota</taxon>
        <taxon>Actinomycetes</taxon>
        <taxon>Micrococcales</taxon>
        <taxon>Brevibacteriaceae</taxon>
        <taxon>Brevibacterium</taxon>
    </lineage>
</organism>
<dbReference type="PROSITE" id="PS50949">
    <property type="entry name" value="HTH_GNTR"/>
    <property type="match status" value="1"/>
</dbReference>
<dbReference type="Gene3D" id="1.20.120.530">
    <property type="entry name" value="GntR ligand-binding domain-like"/>
    <property type="match status" value="1"/>
</dbReference>
<evidence type="ECO:0000313" key="5">
    <source>
        <dbReference type="EMBL" id="GAA4383549.1"/>
    </source>
</evidence>